<dbReference type="Proteomes" id="UP000076798">
    <property type="component" value="Unassembled WGS sequence"/>
</dbReference>
<dbReference type="PANTHER" id="PTHR33365">
    <property type="entry name" value="YALI0B05434P"/>
    <property type="match status" value="1"/>
</dbReference>
<sequence>MTSNYRPLPQTSPLDEDVEERSKTKSLDFKHLKQRSNLPLLLVILILILFVSLSLNVLLIPRSSPKAGCDCSPKTPVTAWNDLEPLYSPAQDAVRYERRVFTQLGVRTKYHGPPTNETDEAWDSLYNMGISRITSSEAALLPNRTESIPEEEGVSVISLDVFHQLHCLNNIRQALWPERYGVPELIPSLIKGDPTPFDHVDHCVNILRENIMCNADVTPDVWQWDEDKQMSFPRFDVVHTCRNWEAIIDWAKARQMNYVWDMSIHVGHEHDHRPPIG</sequence>
<evidence type="ECO:0000313" key="6">
    <source>
        <dbReference type="Proteomes" id="UP000076798"/>
    </source>
</evidence>
<evidence type="ECO:0000256" key="4">
    <source>
        <dbReference type="SAM" id="Phobius"/>
    </source>
</evidence>
<dbReference type="AlphaFoldDB" id="A0A166D3D9"/>
<feature type="compositionally biased region" description="Polar residues" evidence="3">
    <location>
        <begin position="1"/>
        <end position="13"/>
    </location>
</feature>
<feature type="transmembrane region" description="Helical" evidence="4">
    <location>
        <begin position="40"/>
        <end position="60"/>
    </location>
</feature>
<dbReference type="GO" id="GO:0043386">
    <property type="term" value="P:mycotoxin biosynthetic process"/>
    <property type="evidence" value="ECO:0007669"/>
    <property type="project" value="InterPro"/>
</dbReference>
<organism evidence="5 6">
    <name type="scientific">Sistotremastrum suecicum HHB10207 ss-3</name>
    <dbReference type="NCBI Taxonomy" id="1314776"/>
    <lineage>
        <taxon>Eukaryota</taxon>
        <taxon>Fungi</taxon>
        <taxon>Dikarya</taxon>
        <taxon>Basidiomycota</taxon>
        <taxon>Agaricomycotina</taxon>
        <taxon>Agaricomycetes</taxon>
        <taxon>Sistotremastrales</taxon>
        <taxon>Sistotremastraceae</taxon>
        <taxon>Sistotremastrum</taxon>
    </lineage>
</organism>
<reference evidence="5 6" key="1">
    <citation type="journal article" date="2016" name="Mol. Biol. Evol.">
        <title>Comparative Genomics of Early-Diverging Mushroom-Forming Fungi Provides Insights into the Origins of Lignocellulose Decay Capabilities.</title>
        <authorList>
            <person name="Nagy L.G."/>
            <person name="Riley R."/>
            <person name="Tritt A."/>
            <person name="Adam C."/>
            <person name="Daum C."/>
            <person name="Floudas D."/>
            <person name="Sun H."/>
            <person name="Yadav J.S."/>
            <person name="Pangilinan J."/>
            <person name="Larsson K.H."/>
            <person name="Matsuura K."/>
            <person name="Barry K."/>
            <person name="Labutti K."/>
            <person name="Kuo R."/>
            <person name="Ohm R.A."/>
            <person name="Bhattacharya S.S."/>
            <person name="Shirouzu T."/>
            <person name="Yoshinaga Y."/>
            <person name="Martin F.M."/>
            <person name="Grigoriev I.V."/>
            <person name="Hibbett D.S."/>
        </authorList>
    </citation>
    <scope>NUCLEOTIDE SEQUENCE [LARGE SCALE GENOMIC DNA]</scope>
    <source>
        <strain evidence="5 6">HHB10207 ss-3</strain>
    </source>
</reference>
<keyword evidence="4" id="KW-0472">Membrane</keyword>
<feature type="region of interest" description="Disordered" evidence="3">
    <location>
        <begin position="1"/>
        <end position="20"/>
    </location>
</feature>
<name>A0A166D3D9_9AGAM</name>
<evidence type="ECO:0000256" key="1">
    <source>
        <dbReference type="ARBA" id="ARBA00004685"/>
    </source>
</evidence>
<keyword evidence="6" id="KW-1185">Reference proteome</keyword>
<accession>A0A166D3D9</accession>
<protein>
    <submittedName>
        <fullName evidence="5">Uncharacterized protein</fullName>
    </submittedName>
</protein>
<dbReference type="PANTHER" id="PTHR33365:SF4">
    <property type="entry name" value="CYCLOCHLOROTINE BIOSYNTHESIS PROTEIN O"/>
    <property type="match status" value="1"/>
</dbReference>
<proteinExistence type="inferred from homology"/>
<evidence type="ECO:0000313" key="5">
    <source>
        <dbReference type="EMBL" id="KZT38089.1"/>
    </source>
</evidence>
<gene>
    <name evidence="5" type="ORF">SISSUDRAFT_1047569</name>
</gene>
<comment type="pathway">
    <text evidence="1">Mycotoxin biosynthesis.</text>
</comment>
<comment type="similarity">
    <text evidence="2">Belongs to the ustYa family.</text>
</comment>
<dbReference type="OrthoDB" id="3687641at2759"/>
<evidence type="ECO:0000256" key="2">
    <source>
        <dbReference type="ARBA" id="ARBA00035112"/>
    </source>
</evidence>
<dbReference type="Pfam" id="PF11807">
    <property type="entry name" value="UstYa"/>
    <property type="match status" value="1"/>
</dbReference>
<keyword evidence="4" id="KW-1133">Transmembrane helix</keyword>
<dbReference type="STRING" id="1314776.A0A166D3D9"/>
<evidence type="ECO:0000256" key="3">
    <source>
        <dbReference type="SAM" id="MobiDB-lite"/>
    </source>
</evidence>
<dbReference type="InterPro" id="IPR021765">
    <property type="entry name" value="UstYa-like"/>
</dbReference>
<dbReference type="EMBL" id="KV428070">
    <property type="protein sequence ID" value="KZT38089.1"/>
    <property type="molecule type" value="Genomic_DNA"/>
</dbReference>
<keyword evidence="4" id="KW-0812">Transmembrane</keyword>